<name>A0A931CJ53_9ACTN</name>
<gene>
    <name evidence="4" type="ORF">I4J89_38510</name>
</gene>
<keyword evidence="1" id="KW-0808">Transferase</keyword>
<organism evidence="4 5">
    <name type="scientific">Actinoplanes aureus</name>
    <dbReference type="NCBI Taxonomy" id="2792083"/>
    <lineage>
        <taxon>Bacteria</taxon>
        <taxon>Bacillati</taxon>
        <taxon>Actinomycetota</taxon>
        <taxon>Actinomycetes</taxon>
        <taxon>Micromonosporales</taxon>
        <taxon>Micromonosporaceae</taxon>
        <taxon>Actinoplanes</taxon>
    </lineage>
</organism>
<reference evidence="4" key="1">
    <citation type="submission" date="2020-11" db="EMBL/GenBank/DDBJ databases">
        <title>Isolation and identification of active actinomycetes.</title>
        <authorList>
            <person name="Sun X."/>
        </authorList>
    </citation>
    <scope>NUCLEOTIDE SEQUENCE</scope>
    <source>
        <strain evidence="4">NEAU-A11</strain>
    </source>
</reference>
<dbReference type="InterPro" id="IPR029058">
    <property type="entry name" value="AB_hydrolase_fold"/>
</dbReference>
<dbReference type="Gene3D" id="3.30.565.10">
    <property type="entry name" value="Histidine kinase-like ATPase, C-terminal domain"/>
    <property type="match status" value="1"/>
</dbReference>
<evidence type="ECO:0000313" key="4">
    <source>
        <dbReference type="EMBL" id="MBG0567356.1"/>
    </source>
</evidence>
<proteinExistence type="predicted"/>
<dbReference type="InterPro" id="IPR036890">
    <property type="entry name" value="HATPase_C_sf"/>
</dbReference>
<dbReference type="InterPro" id="IPR003594">
    <property type="entry name" value="HATPase_dom"/>
</dbReference>
<dbReference type="EMBL" id="JADQTO010000026">
    <property type="protein sequence ID" value="MBG0567356.1"/>
    <property type="molecule type" value="Genomic_DNA"/>
</dbReference>
<feature type="domain" description="AB hydrolase-1" evidence="2">
    <location>
        <begin position="93"/>
        <end position="201"/>
    </location>
</feature>
<keyword evidence="5" id="KW-1185">Reference proteome</keyword>
<evidence type="ECO:0000313" key="5">
    <source>
        <dbReference type="Proteomes" id="UP000598146"/>
    </source>
</evidence>
<dbReference type="Pfam" id="PF00561">
    <property type="entry name" value="Abhydrolase_1"/>
    <property type="match status" value="1"/>
</dbReference>
<keyword evidence="4" id="KW-0378">Hydrolase</keyword>
<dbReference type="Proteomes" id="UP000598146">
    <property type="component" value="Unassembled WGS sequence"/>
</dbReference>
<protein>
    <submittedName>
        <fullName evidence="4">Alpha/beta fold hydrolase</fullName>
    </submittedName>
</protein>
<keyword evidence="1" id="KW-0418">Kinase</keyword>
<accession>A0A931CJ53</accession>
<dbReference type="AlphaFoldDB" id="A0A931CJ53"/>
<comment type="caution">
    <text evidence="4">The sequence shown here is derived from an EMBL/GenBank/DDBJ whole genome shotgun (WGS) entry which is preliminary data.</text>
</comment>
<dbReference type="Gene3D" id="3.40.50.1820">
    <property type="entry name" value="alpha/beta hydrolase"/>
    <property type="match status" value="1"/>
</dbReference>
<evidence type="ECO:0000259" key="3">
    <source>
        <dbReference type="Pfam" id="PF13581"/>
    </source>
</evidence>
<dbReference type="PRINTS" id="PR00111">
    <property type="entry name" value="ABHYDROLASE"/>
</dbReference>
<dbReference type="InterPro" id="IPR050267">
    <property type="entry name" value="Anti-sigma-factor_SerPK"/>
</dbReference>
<dbReference type="SUPFAM" id="SSF53474">
    <property type="entry name" value="alpha/beta-Hydrolases"/>
    <property type="match status" value="1"/>
</dbReference>
<dbReference type="PANTHER" id="PTHR35526">
    <property type="entry name" value="ANTI-SIGMA-F FACTOR RSBW-RELATED"/>
    <property type="match status" value="1"/>
</dbReference>
<dbReference type="InterPro" id="IPR000073">
    <property type="entry name" value="AB_hydrolase_1"/>
</dbReference>
<keyword evidence="1" id="KW-0723">Serine/threonine-protein kinase</keyword>
<dbReference type="PANTHER" id="PTHR35526:SF3">
    <property type="entry name" value="ANTI-SIGMA-F FACTOR RSBW"/>
    <property type="match status" value="1"/>
</dbReference>
<dbReference type="GO" id="GO:0004674">
    <property type="term" value="F:protein serine/threonine kinase activity"/>
    <property type="evidence" value="ECO:0007669"/>
    <property type="project" value="UniProtKB-KW"/>
</dbReference>
<dbReference type="Pfam" id="PF13581">
    <property type="entry name" value="HATPase_c_2"/>
    <property type="match status" value="1"/>
</dbReference>
<dbReference type="RefSeq" id="WP_196419123.1">
    <property type="nucleotide sequence ID" value="NZ_JADQTO010000026.1"/>
</dbReference>
<dbReference type="CDD" id="cd16936">
    <property type="entry name" value="HATPase_RsbW-like"/>
    <property type="match status" value="1"/>
</dbReference>
<evidence type="ECO:0000259" key="2">
    <source>
        <dbReference type="Pfam" id="PF00561"/>
    </source>
</evidence>
<sequence length="457" mass="49002">MRQLRRAATGRPARGRPHERVIPKGFAVNHAAAGVLVGVFPTRTARMSPAQRRLTRAAPGPAEGFTSATATVRGADLHVRQRVDSNAAAPIWVLLHGLAVSHRYLMPTAAALPGSVFVPDLPGFGLSGTPARVLTTEQHAEVVAAWMDAVGLAGAHVLGNSFGCQIAVELAIRRPDLVASLTLVGPTVDPAAPTAFAQIRRWAHDLLSEDPHQLPMILTDFRDAGPRRVLRTLGYAVGHHIERRIPLVEAPILILRGQYDPIAPADWTAHATSLARRGSTGDLPGAAHNAVTTTGALVAELAAAFALTLTAGHGRSIAHASQRAVEVPLDERRMPVEHTTSAAEARHVAEQFLHDWNMTDRTDDVLLVTTELIQNLTQHTDDGGELHLRLRDDAILIEVTDTNPQPPHVRPLSPAVPGGRGLLLVAATARRWGSRPAGWAGRTGKVVWAEIARRLPR</sequence>
<dbReference type="GO" id="GO:0016787">
    <property type="term" value="F:hydrolase activity"/>
    <property type="evidence" value="ECO:0007669"/>
    <property type="project" value="UniProtKB-KW"/>
</dbReference>
<feature type="domain" description="Histidine kinase/HSP90-like ATPase" evidence="3">
    <location>
        <begin position="340"/>
        <end position="430"/>
    </location>
</feature>
<evidence type="ECO:0000256" key="1">
    <source>
        <dbReference type="ARBA" id="ARBA00022527"/>
    </source>
</evidence>